<dbReference type="Gene3D" id="1.10.486.10">
    <property type="entry name" value="PCRA, domain 4"/>
    <property type="match status" value="1"/>
</dbReference>
<evidence type="ECO:0000256" key="4">
    <source>
        <dbReference type="ARBA" id="ARBA00022763"/>
    </source>
</evidence>
<evidence type="ECO:0000256" key="10">
    <source>
        <dbReference type="ARBA" id="ARBA00023204"/>
    </source>
</evidence>
<evidence type="ECO:0000313" key="20">
    <source>
        <dbReference type="Proteomes" id="UP000306985"/>
    </source>
</evidence>
<organism evidence="19 20">
    <name type="scientific">Nakamurella flava</name>
    <dbReference type="NCBI Taxonomy" id="2576308"/>
    <lineage>
        <taxon>Bacteria</taxon>
        <taxon>Bacillati</taxon>
        <taxon>Actinomycetota</taxon>
        <taxon>Actinomycetes</taxon>
        <taxon>Nakamurellales</taxon>
        <taxon>Nakamurellaceae</taxon>
        <taxon>Nakamurella</taxon>
    </lineage>
</organism>
<dbReference type="PANTHER" id="PTHR11070">
    <property type="entry name" value="UVRD / RECB / PCRA DNA HELICASE FAMILY MEMBER"/>
    <property type="match status" value="1"/>
</dbReference>
<dbReference type="Pfam" id="PF00580">
    <property type="entry name" value="UvrD-helicase"/>
    <property type="match status" value="1"/>
</dbReference>
<dbReference type="Pfam" id="PF12705">
    <property type="entry name" value="PDDEXK_1"/>
    <property type="match status" value="1"/>
</dbReference>
<proteinExistence type="inferred from homology"/>
<dbReference type="PROSITE" id="PS51217">
    <property type="entry name" value="UVRD_HELICASE_CTER"/>
    <property type="match status" value="1"/>
</dbReference>
<comment type="catalytic activity">
    <reaction evidence="12">
        <text>Couples ATP hydrolysis with the unwinding of duplex DNA by translocating in the 3'-5' direction.</text>
        <dbReference type="EC" id="5.6.2.4"/>
    </reaction>
</comment>
<keyword evidence="9" id="KW-0238">DNA-binding</keyword>
<reference evidence="19 20" key="1">
    <citation type="submission" date="2019-05" db="EMBL/GenBank/DDBJ databases">
        <title>Nakamurella sp. N5BH11, whole genome shotgun sequence.</title>
        <authorList>
            <person name="Tuo L."/>
        </authorList>
    </citation>
    <scope>NUCLEOTIDE SEQUENCE [LARGE SCALE GENOMIC DNA]</scope>
    <source>
        <strain evidence="19 20">N5BH11</strain>
    </source>
</reference>
<evidence type="ECO:0000256" key="8">
    <source>
        <dbReference type="ARBA" id="ARBA00022840"/>
    </source>
</evidence>
<dbReference type="Proteomes" id="UP000306985">
    <property type="component" value="Unassembled WGS sequence"/>
</dbReference>
<dbReference type="OrthoDB" id="5240387at2"/>
<feature type="domain" description="UvrD-like helicase ATP-binding" evidence="17">
    <location>
        <begin position="26"/>
        <end position="322"/>
    </location>
</feature>
<feature type="domain" description="UvrD-like helicase C-terminal" evidence="18">
    <location>
        <begin position="327"/>
        <end position="621"/>
    </location>
</feature>
<comment type="similarity">
    <text evidence="1">Belongs to the helicase family. UvrD subfamily.</text>
</comment>
<evidence type="ECO:0000259" key="17">
    <source>
        <dbReference type="PROSITE" id="PS51198"/>
    </source>
</evidence>
<evidence type="ECO:0000256" key="9">
    <source>
        <dbReference type="ARBA" id="ARBA00023125"/>
    </source>
</evidence>
<dbReference type="Gene3D" id="1.10.10.160">
    <property type="match status" value="1"/>
</dbReference>
<dbReference type="GO" id="GO:0033202">
    <property type="term" value="C:DNA helicase complex"/>
    <property type="evidence" value="ECO:0007669"/>
    <property type="project" value="TreeGrafter"/>
</dbReference>
<evidence type="ECO:0000256" key="2">
    <source>
        <dbReference type="ARBA" id="ARBA00022722"/>
    </source>
</evidence>
<dbReference type="PANTHER" id="PTHR11070:SF59">
    <property type="entry name" value="DNA 3'-5' HELICASE"/>
    <property type="match status" value="1"/>
</dbReference>
<dbReference type="GO" id="GO:0005524">
    <property type="term" value="F:ATP binding"/>
    <property type="evidence" value="ECO:0007669"/>
    <property type="project" value="UniProtKB-UniRule"/>
</dbReference>
<dbReference type="InterPro" id="IPR014016">
    <property type="entry name" value="UvrD-like_ATP-bd"/>
</dbReference>
<dbReference type="GO" id="GO:0004527">
    <property type="term" value="F:exonuclease activity"/>
    <property type="evidence" value="ECO:0007669"/>
    <property type="project" value="UniProtKB-KW"/>
</dbReference>
<evidence type="ECO:0000256" key="15">
    <source>
        <dbReference type="PROSITE-ProRule" id="PRU00560"/>
    </source>
</evidence>
<dbReference type="EC" id="5.6.2.4" evidence="13"/>
<keyword evidence="3 15" id="KW-0547">Nucleotide-binding</keyword>
<dbReference type="GO" id="GO:0003677">
    <property type="term" value="F:DNA binding"/>
    <property type="evidence" value="ECO:0007669"/>
    <property type="project" value="UniProtKB-KW"/>
</dbReference>
<evidence type="ECO:0000256" key="13">
    <source>
        <dbReference type="ARBA" id="ARBA00034808"/>
    </source>
</evidence>
<dbReference type="EMBL" id="SZZH01000001">
    <property type="protein sequence ID" value="TKV61058.1"/>
    <property type="molecule type" value="Genomic_DNA"/>
</dbReference>
<dbReference type="InterPro" id="IPR014017">
    <property type="entry name" value="DNA_helicase_UvrD-like_C"/>
</dbReference>
<dbReference type="SUPFAM" id="SSF52540">
    <property type="entry name" value="P-loop containing nucleoside triphosphate hydrolases"/>
    <property type="match status" value="1"/>
</dbReference>
<name>A0A4U6QLQ2_9ACTN</name>
<accession>A0A4U6QLQ2</accession>
<comment type="caution">
    <text evidence="19">The sequence shown here is derived from an EMBL/GenBank/DDBJ whole genome shotgun (WGS) entry which is preliminary data.</text>
</comment>
<keyword evidence="5 15" id="KW-0378">Hydrolase</keyword>
<keyword evidence="6 15" id="KW-0347">Helicase</keyword>
<dbReference type="InterPro" id="IPR027417">
    <property type="entry name" value="P-loop_NTPase"/>
</dbReference>
<dbReference type="InterPro" id="IPR000212">
    <property type="entry name" value="DNA_helicase_UvrD/REP"/>
</dbReference>
<sequence>MVLVTENHAAIPRLRLRPLPAQASTVPLSAEQHAVVSHRSGRLRVLAGPGTGKTTTLVEAVAERIEGAGVAPENILVLTFSRRAARELTDRITRRLSLTTREPIVRTLHSYAYSLLRARAARQGEPPPRLLQAGESDLMVRELLQGQREDGREEWPDWLRGAIGTPAFAAELRDLLLRTAERGVTPARLAEWGRRRRRPEWVAAARFAIEYQDVADLRQGSSGFGAALDQAELTGAALALLADPVLLAQEQARVRRIFVDEYQDVDPAQARLISAIASAADELVVFGDPDQAIYAFRGADPSALRDLVVDRTVHLTRTHRLPPGLAAAAQRISGRLPGQSEHRSLQTTSSPFSGEPVVRLLSSPAQEAAFVADELRRAHLKDGVPWSSMAVLARSPAAVLPAVRRAFAAAGIPLAAAAGSARLVDEPVVATLVCVLDIGRRPESLTGEIALELLASPVAELGLAQIRRLRRSLRRWRPGAGSSSDLLAAAIAGGPLPDDLPDDVAAPLRRLRSMVQIARDGAADPSGEQVLWDLWQATGLPDRYLAESLRGGRAAQRADAGLDGVIGLFALAADLAERLPHAGVGAVIDAVTGQRIASDPTARERRSASGVAVLSAHAAKGLEWDVVAVVGVAEGRWPVLQSGTSMLGVAEALDAALGVPAGIDPPDRLEDERRLFYVAITRARRRLIATTAVDQDTVPSRFLTELAGSEDLPTGWPEAADHGRRRGLRLVDLVADLRRAVCDPATPPGEARTAAEHLATLALAGVPGAHPQDWYGQHEVSTDRAPVADSAAVTVSPSAVEAVLTCPLRAVLERRGGRGRVEQPQVDGIVVHALVDGLARGLTKDELTVELDRFLDTRQGQAAWLRARHRRVLLAMLDAAVIWHAENAIHRQTIGSEVALRVAVPPPGPEAPHPDGPPPPEPAPPGAPDRRVWLTGRVDRLERRADGRVVIVDFKTAATKVTKAQAAEHPQLAVYQLAVEWGAFDDVIGRSSSGGPDESDVPATGRRSGGAELVYLRGGRPQVLEQPPIDPTSMGIWQDAVRGAAEALASAVLPAVENARCDRCPVRGSCPLRPEGRQVTR</sequence>
<evidence type="ECO:0000256" key="7">
    <source>
        <dbReference type="ARBA" id="ARBA00022839"/>
    </source>
</evidence>
<evidence type="ECO:0000256" key="14">
    <source>
        <dbReference type="ARBA" id="ARBA00048988"/>
    </source>
</evidence>
<dbReference type="Pfam" id="PF13361">
    <property type="entry name" value="UvrD_C"/>
    <property type="match status" value="1"/>
</dbReference>
<dbReference type="InterPro" id="IPR038726">
    <property type="entry name" value="PDDEXK_AddAB-type"/>
</dbReference>
<dbReference type="AlphaFoldDB" id="A0A4U6QLQ2"/>
<feature type="region of interest" description="Disordered" evidence="16">
    <location>
        <begin position="903"/>
        <end position="931"/>
    </location>
</feature>
<keyword evidence="10" id="KW-0234">DNA repair</keyword>
<gene>
    <name evidence="19" type="ORF">FDO65_05270</name>
</gene>
<evidence type="ECO:0000256" key="5">
    <source>
        <dbReference type="ARBA" id="ARBA00022801"/>
    </source>
</evidence>
<evidence type="ECO:0000256" key="6">
    <source>
        <dbReference type="ARBA" id="ARBA00022806"/>
    </source>
</evidence>
<evidence type="ECO:0000259" key="18">
    <source>
        <dbReference type="PROSITE" id="PS51217"/>
    </source>
</evidence>
<dbReference type="GO" id="GO:0005829">
    <property type="term" value="C:cytosol"/>
    <property type="evidence" value="ECO:0007669"/>
    <property type="project" value="TreeGrafter"/>
</dbReference>
<dbReference type="GO" id="GO:0043138">
    <property type="term" value="F:3'-5' DNA helicase activity"/>
    <property type="evidence" value="ECO:0007669"/>
    <property type="project" value="UniProtKB-EC"/>
</dbReference>
<dbReference type="CDD" id="cd17932">
    <property type="entry name" value="DEXQc_UvrD"/>
    <property type="match status" value="1"/>
</dbReference>
<dbReference type="GO" id="GO:0000725">
    <property type="term" value="P:recombinational repair"/>
    <property type="evidence" value="ECO:0007669"/>
    <property type="project" value="TreeGrafter"/>
</dbReference>
<keyword evidence="11" id="KW-0413">Isomerase</keyword>
<keyword evidence="2" id="KW-0540">Nuclease</keyword>
<feature type="compositionally biased region" description="Pro residues" evidence="16">
    <location>
        <begin position="904"/>
        <end position="927"/>
    </location>
</feature>
<evidence type="ECO:0000256" key="11">
    <source>
        <dbReference type="ARBA" id="ARBA00023235"/>
    </source>
</evidence>
<evidence type="ECO:0000256" key="1">
    <source>
        <dbReference type="ARBA" id="ARBA00009922"/>
    </source>
</evidence>
<dbReference type="Gene3D" id="3.40.50.300">
    <property type="entry name" value="P-loop containing nucleotide triphosphate hydrolases"/>
    <property type="match status" value="2"/>
</dbReference>
<comment type="catalytic activity">
    <reaction evidence="14">
        <text>ATP + H2O = ADP + phosphate + H(+)</text>
        <dbReference type="Rhea" id="RHEA:13065"/>
        <dbReference type="ChEBI" id="CHEBI:15377"/>
        <dbReference type="ChEBI" id="CHEBI:15378"/>
        <dbReference type="ChEBI" id="CHEBI:30616"/>
        <dbReference type="ChEBI" id="CHEBI:43474"/>
        <dbReference type="ChEBI" id="CHEBI:456216"/>
        <dbReference type="EC" id="5.6.2.4"/>
    </reaction>
</comment>
<evidence type="ECO:0000256" key="16">
    <source>
        <dbReference type="SAM" id="MobiDB-lite"/>
    </source>
</evidence>
<dbReference type="PROSITE" id="PS51198">
    <property type="entry name" value="UVRD_HELICASE_ATP_BIND"/>
    <property type="match status" value="1"/>
</dbReference>
<evidence type="ECO:0000313" key="19">
    <source>
        <dbReference type="EMBL" id="TKV61058.1"/>
    </source>
</evidence>
<dbReference type="Gene3D" id="3.90.320.10">
    <property type="match status" value="1"/>
</dbReference>
<evidence type="ECO:0000256" key="3">
    <source>
        <dbReference type="ARBA" id="ARBA00022741"/>
    </source>
</evidence>
<keyword evidence="4" id="KW-0227">DNA damage</keyword>
<protein>
    <recommendedName>
        <fullName evidence="13">DNA 3'-5' helicase</fullName>
        <ecNumber evidence="13">5.6.2.4</ecNumber>
    </recommendedName>
</protein>
<feature type="binding site" evidence="15">
    <location>
        <begin position="47"/>
        <end position="54"/>
    </location>
    <ligand>
        <name>ATP</name>
        <dbReference type="ChEBI" id="CHEBI:30616"/>
    </ligand>
</feature>
<keyword evidence="7" id="KW-0269">Exonuclease</keyword>
<keyword evidence="20" id="KW-1185">Reference proteome</keyword>
<dbReference type="InterPro" id="IPR013986">
    <property type="entry name" value="DExx_box_DNA_helicase_dom_sf"/>
</dbReference>
<dbReference type="InterPro" id="IPR011604">
    <property type="entry name" value="PDDEXK-like_dom_sf"/>
</dbReference>
<evidence type="ECO:0000256" key="12">
    <source>
        <dbReference type="ARBA" id="ARBA00034617"/>
    </source>
</evidence>
<keyword evidence="8 15" id="KW-0067">ATP-binding</keyword>